<feature type="transmembrane region" description="Helical" evidence="1">
    <location>
        <begin position="173"/>
        <end position="194"/>
    </location>
</feature>
<evidence type="ECO:0000256" key="1">
    <source>
        <dbReference type="SAM" id="Phobius"/>
    </source>
</evidence>
<gene>
    <name evidence="2" type="ORF">RM543_17340</name>
</gene>
<proteinExistence type="predicted"/>
<sequence>MTENTHAVEDILDRLDDAAKQSDSVSVGRLVEAFGGRGWGPLLFIPAIVEVSPIGGIPGVPTFLALIIALFAVQILAGRDSMWLPSFVSNRSVSSGKMQGAMDKMRPLGRWLDRWFGPRLSSLTTRWVRRISAAVILMLCALVPPLELVPFASTAPMAAIAMFGLSMTLRDGLLMAIGFALSLGAAGVCAYFLLGSGTVFGG</sequence>
<protein>
    <submittedName>
        <fullName evidence="2">Exopolysaccharide biosynthesis protein</fullName>
    </submittedName>
</protein>
<comment type="caution">
    <text evidence="2">The sequence shown here is derived from an EMBL/GenBank/DDBJ whole genome shotgun (WGS) entry which is preliminary data.</text>
</comment>
<organism evidence="2 3">
    <name type="scientific">Tropicimonas omnivorans</name>
    <dbReference type="NCBI Taxonomy" id="3075590"/>
    <lineage>
        <taxon>Bacteria</taxon>
        <taxon>Pseudomonadati</taxon>
        <taxon>Pseudomonadota</taxon>
        <taxon>Alphaproteobacteria</taxon>
        <taxon>Rhodobacterales</taxon>
        <taxon>Roseobacteraceae</taxon>
        <taxon>Tropicimonas</taxon>
    </lineage>
</organism>
<dbReference type="InterPro" id="IPR010331">
    <property type="entry name" value="ExoD"/>
</dbReference>
<dbReference type="PIRSF" id="PIRSF033239">
    <property type="entry name" value="ExoD"/>
    <property type="match status" value="1"/>
</dbReference>
<dbReference type="PANTHER" id="PTHR41795:SF1">
    <property type="entry name" value="EXOPOLYSACCHARIDE SYNTHESIS PROTEIN"/>
    <property type="match status" value="1"/>
</dbReference>
<dbReference type="Proteomes" id="UP001265259">
    <property type="component" value="Unassembled WGS sequence"/>
</dbReference>
<dbReference type="RefSeq" id="WP_311693973.1">
    <property type="nucleotide sequence ID" value="NZ_JAVRHL010000005.1"/>
</dbReference>
<keyword evidence="1" id="KW-0812">Transmembrane</keyword>
<name>A0ABU3DLQ5_9RHOB</name>
<keyword evidence="1" id="KW-0472">Membrane</keyword>
<dbReference type="Pfam" id="PF06055">
    <property type="entry name" value="ExoD"/>
    <property type="match status" value="1"/>
</dbReference>
<dbReference type="PANTHER" id="PTHR41795">
    <property type="entry name" value="EXOPOLYSACCHARIDE SYNTHESIS PROTEIN"/>
    <property type="match status" value="1"/>
</dbReference>
<keyword evidence="1" id="KW-1133">Transmembrane helix</keyword>
<feature type="transmembrane region" description="Helical" evidence="1">
    <location>
        <begin position="59"/>
        <end position="77"/>
    </location>
</feature>
<keyword evidence="3" id="KW-1185">Reference proteome</keyword>
<evidence type="ECO:0000313" key="2">
    <source>
        <dbReference type="EMBL" id="MDT0684449.1"/>
    </source>
</evidence>
<dbReference type="EMBL" id="JAVRHL010000005">
    <property type="protein sequence ID" value="MDT0684449.1"/>
    <property type="molecule type" value="Genomic_DNA"/>
</dbReference>
<accession>A0ABU3DLQ5</accession>
<feature type="transmembrane region" description="Helical" evidence="1">
    <location>
        <begin position="127"/>
        <end position="144"/>
    </location>
</feature>
<evidence type="ECO:0000313" key="3">
    <source>
        <dbReference type="Proteomes" id="UP001265259"/>
    </source>
</evidence>
<reference evidence="2 3" key="1">
    <citation type="submission" date="2023-09" db="EMBL/GenBank/DDBJ databases">
        <authorList>
            <person name="Rey-Velasco X."/>
        </authorList>
    </citation>
    <scope>NUCLEOTIDE SEQUENCE [LARGE SCALE GENOMIC DNA]</scope>
    <source>
        <strain evidence="2 3">F158</strain>
    </source>
</reference>